<evidence type="ECO:0000256" key="8">
    <source>
        <dbReference type="ARBA" id="ARBA00022729"/>
    </source>
</evidence>
<evidence type="ECO:0000256" key="6">
    <source>
        <dbReference type="ARBA" id="ARBA00022660"/>
    </source>
</evidence>
<comment type="similarity">
    <text evidence="3 15">Belongs to the cytochrome c oxidase subunit 2 family.</text>
</comment>
<dbReference type="GO" id="GO:0009486">
    <property type="term" value="F:cytochrome bo3 ubiquinol oxidase activity"/>
    <property type="evidence" value="ECO:0007669"/>
    <property type="project" value="InterPro"/>
</dbReference>
<evidence type="ECO:0000256" key="7">
    <source>
        <dbReference type="ARBA" id="ARBA00022692"/>
    </source>
</evidence>
<sequence>MLPSNSRRGLLLLPLALLAGCDTVLLNPAGDVANQQGQLILIATGLMLLIVVPVIFFTLLFAWRYRKGSARAEADYDPDWDHSTKLELLIWGVPLLLIIILGMITWISTHKLDPYRPLDRLDANRPIPADVKPLEVQVVSLDWKWLFIYPELGVATVNELVTPVDVPIRFKLTSSTVMNTFYVPDLAGMIYTMAGMETQLNAVINKVGAYDGFSAHYSGAGFSQMRFKYHGVSQGDFDAWVAKTKATGGTLDRSAYLALEPPSSAEPVRRFGDVAPGLFHTIVNRCVAPDTVCLDKMMADDAMRIRTALQQKAQQPGAPAPQQENVSSSHSHHE</sequence>
<dbReference type="NCBIfam" id="TIGR01433">
    <property type="entry name" value="CyoA"/>
    <property type="match status" value="1"/>
</dbReference>
<dbReference type="Pfam" id="PF06481">
    <property type="entry name" value="COX_ARM"/>
    <property type="match status" value="1"/>
</dbReference>
<dbReference type="InterPro" id="IPR036257">
    <property type="entry name" value="Cyt_c_oxidase_su2_TM_sf"/>
</dbReference>
<accession>A0A3A3FZ68</accession>
<dbReference type="InterPro" id="IPR011759">
    <property type="entry name" value="Cyt_c_oxidase_su2_TM_dom"/>
</dbReference>
<dbReference type="OrthoDB" id="9783445at2"/>
<dbReference type="InterPro" id="IPR034227">
    <property type="entry name" value="CuRO_UO_II"/>
</dbReference>
<dbReference type="InterPro" id="IPR006333">
    <property type="entry name" value="Cyt_o_ubiquinol_oxidase_su2"/>
</dbReference>
<evidence type="ECO:0000256" key="14">
    <source>
        <dbReference type="ARBA" id="ARBA00023288"/>
    </source>
</evidence>
<dbReference type="InterPro" id="IPR002429">
    <property type="entry name" value="CcO_II-like_C"/>
</dbReference>
<dbReference type="GO" id="GO:0042773">
    <property type="term" value="P:ATP synthesis coupled electron transport"/>
    <property type="evidence" value="ECO:0007669"/>
    <property type="project" value="TreeGrafter"/>
</dbReference>
<evidence type="ECO:0000256" key="11">
    <source>
        <dbReference type="ARBA" id="ARBA00023002"/>
    </source>
</evidence>
<feature type="compositionally biased region" description="Low complexity" evidence="16">
    <location>
        <begin position="310"/>
        <end position="323"/>
    </location>
</feature>
<keyword evidence="14" id="KW-0449">Lipoprotein</keyword>
<keyword evidence="5 15" id="KW-1003">Cell membrane</keyword>
<dbReference type="Gene3D" id="1.10.287.90">
    <property type="match status" value="1"/>
</dbReference>
<dbReference type="PROSITE" id="PS50857">
    <property type="entry name" value="COX2_CUA"/>
    <property type="match status" value="1"/>
</dbReference>
<dbReference type="EMBL" id="QYUQ01000002">
    <property type="protein sequence ID" value="RJG00941.1"/>
    <property type="molecule type" value="Genomic_DNA"/>
</dbReference>
<dbReference type="PIRSF" id="PIRSF000292">
    <property type="entry name" value="Ubi_od_II"/>
    <property type="match status" value="1"/>
</dbReference>
<comment type="subcellular location">
    <subcellularLocation>
        <location evidence="2">Cell membrane</location>
        <topology evidence="2">Multi-pass membrane protein</topology>
    </subcellularLocation>
    <subcellularLocation>
        <location evidence="1">Periplasm</location>
    </subcellularLocation>
</comment>
<dbReference type="InterPro" id="IPR008972">
    <property type="entry name" value="Cupredoxin"/>
</dbReference>
<dbReference type="Gene3D" id="2.60.40.420">
    <property type="entry name" value="Cupredoxins - blue copper proteins"/>
    <property type="match status" value="1"/>
</dbReference>
<dbReference type="RefSeq" id="WP_119784394.1">
    <property type="nucleotide sequence ID" value="NZ_QYUQ01000002.1"/>
</dbReference>
<evidence type="ECO:0000256" key="15">
    <source>
        <dbReference type="PIRNR" id="PIRNR000292"/>
    </source>
</evidence>
<evidence type="ECO:0000313" key="21">
    <source>
        <dbReference type="Proteomes" id="UP000266327"/>
    </source>
</evidence>
<keyword evidence="6 15" id="KW-0679">Respiratory chain</keyword>
<proteinExistence type="inferred from homology"/>
<evidence type="ECO:0000313" key="20">
    <source>
        <dbReference type="EMBL" id="RJG00941.1"/>
    </source>
</evidence>
<keyword evidence="7 17" id="KW-0812">Transmembrane</keyword>
<dbReference type="InterPro" id="IPR045187">
    <property type="entry name" value="CcO_II"/>
</dbReference>
<evidence type="ECO:0000256" key="1">
    <source>
        <dbReference type="ARBA" id="ARBA00004418"/>
    </source>
</evidence>
<evidence type="ECO:0000256" key="2">
    <source>
        <dbReference type="ARBA" id="ARBA00004651"/>
    </source>
</evidence>
<dbReference type="GO" id="GO:0005507">
    <property type="term" value="F:copper ion binding"/>
    <property type="evidence" value="ECO:0007669"/>
    <property type="project" value="InterPro"/>
</dbReference>
<dbReference type="GO" id="GO:0042597">
    <property type="term" value="C:periplasmic space"/>
    <property type="evidence" value="ECO:0007669"/>
    <property type="project" value="UniProtKB-SubCell"/>
</dbReference>
<dbReference type="SUPFAM" id="SSF49503">
    <property type="entry name" value="Cupredoxins"/>
    <property type="match status" value="1"/>
</dbReference>
<feature type="domain" description="Cytochrome oxidase subunit II transmembrane region profile" evidence="19">
    <location>
        <begin position="17"/>
        <end position="116"/>
    </location>
</feature>
<dbReference type="PROSITE" id="PS51257">
    <property type="entry name" value="PROKAR_LIPOPROTEIN"/>
    <property type="match status" value="1"/>
</dbReference>
<evidence type="ECO:0000256" key="17">
    <source>
        <dbReference type="SAM" id="Phobius"/>
    </source>
</evidence>
<evidence type="ECO:0000256" key="4">
    <source>
        <dbReference type="ARBA" id="ARBA00022448"/>
    </source>
</evidence>
<dbReference type="Proteomes" id="UP000266327">
    <property type="component" value="Unassembled WGS sequence"/>
</dbReference>
<name>A0A3A3FZ68_9BURK</name>
<evidence type="ECO:0000256" key="5">
    <source>
        <dbReference type="ARBA" id="ARBA00022475"/>
    </source>
</evidence>
<gene>
    <name evidence="20" type="primary">cyoA</name>
    <name evidence="20" type="ORF">D3878_04520</name>
</gene>
<feature type="domain" description="Cytochrome oxidase subunit II copper A binding" evidence="18">
    <location>
        <begin position="131"/>
        <end position="243"/>
    </location>
</feature>
<dbReference type="Pfam" id="PF00116">
    <property type="entry name" value="COX2"/>
    <property type="match status" value="1"/>
</dbReference>
<keyword evidence="13" id="KW-0564">Palmitate</keyword>
<organism evidence="20 21">
    <name type="scientific">Noviherbaspirillum sedimenti</name>
    <dbReference type="NCBI Taxonomy" id="2320865"/>
    <lineage>
        <taxon>Bacteria</taxon>
        <taxon>Pseudomonadati</taxon>
        <taxon>Pseudomonadota</taxon>
        <taxon>Betaproteobacteria</taxon>
        <taxon>Burkholderiales</taxon>
        <taxon>Oxalobacteraceae</taxon>
        <taxon>Noviherbaspirillum</taxon>
    </lineage>
</organism>
<keyword evidence="10 17" id="KW-1133">Transmembrane helix</keyword>
<protein>
    <recommendedName>
        <fullName evidence="15">Ubiquinol oxidase subunit 2</fullName>
    </recommendedName>
</protein>
<keyword evidence="8" id="KW-0732">Signal</keyword>
<keyword evidence="11 15" id="KW-0560">Oxidoreductase</keyword>
<feature type="compositionally biased region" description="Polar residues" evidence="16">
    <location>
        <begin position="324"/>
        <end position="334"/>
    </location>
</feature>
<keyword evidence="12 15" id="KW-0472">Membrane</keyword>
<feature type="region of interest" description="Disordered" evidence="16">
    <location>
        <begin position="309"/>
        <end position="334"/>
    </location>
</feature>
<keyword evidence="9 15" id="KW-0249">Electron transport</keyword>
<evidence type="ECO:0000256" key="3">
    <source>
        <dbReference type="ARBA" id="ARBA00007866"/>
    </source>
</evidence>
<evidence type="ECO:0000259" key="19">
    <source>
        <dbReference type="PROSITE" id="PS50999"/>
    </source>
</evidence>
<dbReference type="PANTHER" id="PTHR22888:SF18">
    <property type="entry name" value="CYTOCHROME BO(3) UBIQUINOL OXIDASE SUBUNIT 2"/>
    <property type="match status" value="1"/>
</dbReference>
<feature type="transmembrane region" description="Helical" evidence="17">
    <location>
        <begin position="39"/>
        <end position="63"/>
    </location>
</feature>
<dbReference type="PANTHER" id="PTHR22888">
    <property type="entry name" value="CYTOCHROME C OXIDASE, SUBUNIT II"/>
    <property type="match status" value="1"/>
</dbReference>
<dbReference type="PROSITE" id="PS50999">
    <property type="entry name" value="COX2_TM"/>
    <property type="match status" value="1"/>
</dbReference>
<evidence type="ECO:0000256" key="10">
    <source>
        <dbReference type="ARBA" id="ARBA00022989"/>
    </source>
</evidence>
<dbReference type="GO" id="GO:0016682">
    <property type="term" value="F:oxidoreductase activity, acting on diphenols and related substances as donors, oxygen as acceptor"/>
    <property type="evidence" value="ECO:0007669"/>
    <property type="project" value="InterPro"/>
</dbReference>
<reference evidence="21" key="1">
    <citation type="submission" date="2018-09" db="EMBL/GenBank/DDBJ databases">
        <authorList>
            <person name="Zhu H."/>
        </authorList>
    </citation>
    <scope>NUCLEOTIDE SEQUENCE [LARGE SCALE GENOMIC DNA]</scope>
    <source>
        <strain evidence="21">K1S02-23</strain>
    </source>
</reference>
<dbReference type="InterPro" id="IPR010514">
    <property type="entry name" value="COX_ARM"/>
</dbReference>
<dbReference type="AlphaFoldDB" id="A0A3A3FZ68"/>
<feature type="transmembrane region" description="Helical" evidence="17">
    <location>
        <begin position="88"/>
        <end position="107"/>
    </location>
</feature>
<keyword evidence="4 15" id="KW-0813">Transport</keyword>
<evidence type="ECO:0000256" key="12">
    <source>
        <dbReference type="ARBA" id="ARBA00023136"/>
    </source>
</evidence>
<dbReference type="GO" id="GO:0005886">
    <property type="term" value="C:plasma membrane"/>
    <property type="evidence" value="ECO:0007669"/>
    <property type="project" value="UniProtKB-SubCell"/>
</dbReference>
<evidence type="ECO:0000256" key="16">
    <source>
        <dbReference type="SAM" id="MobiDB-lite"/>
    </source>
</evidence>
<dbReference type="CDD" id="cd04212">
    <property type="entry name" value="CuRO_UO_II"/>
    <property type="match status" value="1"/>
</dbReference>
<dbReference type="GO" id="GO:0004129">
    <property type="term" value="F:cytochrome-c oxidase activity"/>
    <property type="evidence" value="ECO:0007669"/>
    <property type="project" value="UniProtKB-UniRule"/>
</dbReference>
<comment type="caution">
    <text evidence="20">The sequence shown here is derived from an EMBL/GenBank/DDBJ whole genome shotgun (WGS) entry which is preliminary data.</text>
</comment>
<evidence type="ECO:0000256" key="9">
    <source>
        <dbReference type="ARBA" id="ARBA00022982"/>
    </source>
</evidence>
<evidence type="ECO:0000259" key="18">
    <source>
        <dbReference type="PROSITE" id="PS50857"/>
    </source>
</evidence>
<keyword evidence="21" id="KW-1185">Reference proteome</keyword>
<evidence type="ECO:0000256" key="13">
    <source>
        <dbReference type="ARBA" id="ARBA00023139"/>
    </source>
</evidence>
<dbReference type="SUPFAM" id="SSF81464">
    <property type="entry name" value="Cytochrome c oxidase subunit II-like, transmembrane region"/>
    <property type="match status" value="1"/>
</dbReference>